<sequence>MFSKDFPPYSPVQSFYRRCRIKGIWKKVLSEFLKIRQIKAGGSEHPSDRRIDSHRVKTAGACEQRSIGEGKKIKEPKRHSIVDTQGTLVHAIVHDANHDRGV</sequence>
<feature type="region of interest" description="Disordered" evidence="1">
    <location>
        <begin position="41"/>
        <end position="71"/>
    </location>
</feature>
<dbReference type="PANTHER" id="PTHR30007">
    <property type="entry name" value="PHP DOMAIN PROTEIN"/>
    <property type="match status" value="1"/>
</dbReference>
<proteinExistence type="predicted"/>
<evidence type="ECO:0000313" key="2">
    <source>
        <dbReference type="EMBL" id="PPE03236.1"/>
    </source>
</evidence>
<keyword evidence="3" id="KW-1185">Reference proteome</keyword>
<dbReference type="PANTHER" id="PTHR30007:SF0">
    <property type="entry name" value="TRANSPOSASE"/>
    <property type="match status" value="1"/>
</dbReference>
<dbReference type="Proteomes" id="UP000239425">
    <property type="component" value="Unassembled WGS sequence"/>
</dbReference>
<organism evidence="2 3">
    <name type="scientific">Holospora curviuscula</name>
    <dbReference type="NCBI Taxonomy" id="1082868"/>
    <lineage>
        <taxon>Bacteria</taxon>
        <taxon>Pseudomonadati</taxon>
        <taxon>Pseudomonadota</taxon>
        <taxon>Alphaproteobacteria</taxon>
        <taxon>Holosporales</taxon>
        <taxon>Holosporaceae</taxon>
        <taxon>Holospora</taxon>
    </lineage>
</organism>
<evidence type="ECO:0008006" key="4">
    <source>
        <dbReference type="Google" id="ProtNLM"/>
    </source>
</evidence>
<gene>
    <name evidence="2" type="ORF">HCUR_01317</name>
</gene>
<feature type="compositionally biased region" description="Basic and acidic residues" evidence="1">
    <location>
        <begin position="45"/>
        <end position="55"/>
    </location>
</feature>
<protein>
    <recommendedName>
        <fullName evidence="4">Transposase IS4-like domain-containing protein</fullName>
    </recommendedName>
</protein>
<reference evidence="2 3" key="1">
    <citation type="submission" date="2017-11" db="EMBL/GenBank/DDBJ databases">
        <title>Comparative genomic analysis of Holospora spp., intranuclear symbionts of paramecia.</title>
        <authorList>
            <person name="Garushyants S.K."/>
            <person name="Beliavskaya A."/>
            <person name="Malko D.B."/>
            <person name="Logacheva M.D."/>
            <person name="Rautian M.S."/>
            <person name="Gelfand M.S."/>
        </authorList>
    </citation>
    <scope>NUCLEOTIDE SEQUENCE [LARGE SCALE GENOMIC DNA]</scope>
    <source>
        <strain evidence="3">02AZ16</strain>
    </source>
</reference>
<comment type="caution">
    <text evidence="2">The sequence shown here is derived from an EMBL/GenBank/DDBJ whole genome shotgun (WGS) entry which is preliminary data.</text>
</comment>
<name>A0A2S5R7B7_9PROT</name>
<accession>A0A2S5R7B7</accession>
<evidence type="ECO:0000313" key="3">
    <source>
        <dbReference type="Proteomes" id="UP000239425"/>
    </source>
</evidence>
<evidence type="ECO:0000256" key="1">
    <source>
        <dbReference type="SAM" id="MobiDB-lite"/>
    </source>
</evidence>
<dbReference type="AlphaFoldDB" id="A0A2S5R7B7"/>
<dbReference type="EMBL" id="PHHC01000125">
    <property type="protein sequence ID" value="PPE03236.1"/>
    <property type="molecule type" value="Genomic_DNA"/>
</dbReference>